<dbReference type="AlphaFoldDB" id="A0A9D2F2G2"/>
<evidence type="ECO:0008006" key="3">
    <source>
        <dbReference type="Google" id="ProtNLM"/>
    </source>
</evidence>
<sequence length="279" mass="31158">MYMDFHTHGKLAKYLPFSTEYTDWLLREARRAGLDAICLTEHFNTQQFDTLYGYVEARGEKNGDAYVFEDAGGLRVFPGMETDIAEGGHVLCVGPMEAIREMNRRLEPHKTKDRFLPAAQLLELFAEYPVLVGAGHPFRDGGHIPDLPPELLMRFDFLDLNGKDIAEDRQRTEELTFGLGQRLGKPVVAGSDTHQAVQYGCIRTCFEHDFASFDALAREMKVGRYSICVHPDAEVKVRTAGLLKRALKEVHALGGDYVSLLLSREGESPAVLAAKKAAL</sequence>
<name>A0A9D2F2G2_9FIRM</name>
<evidence type="ECO:0000313" key="2">
    <source>
        <dbReference type="Proteomes" id="UP000824031"/>
    </source>
</evidence>
<protein>
    <recommendedName>
        <fullName evidence="3">PHP domain-containing protein</fullName>
    </recommendedName>
</protein>
<accession>A0A9D2F2G2</accession>
<dbReference type="EMBL" id="DXBO01000061">
    <property type="protein sequence ID" value="HIZ47967.1"/>
    <property type="molecule type" value="Genomic_DNA"/>
</dbReference>
<gene>
    <name evidence="1" type="ORF">H9810_04535</name>
</gene>
<dbReference type="Pfam" id="PF13263">
    <property type="entry name" value="PHP_C"/>
    <property type="match status" value="1"/>
</dbReference>
<comment type="caution">
    <text evidence="1">The sequence shown here is derived from an EMBL/GenBank/DDBJ whole genome shotgun (WGS) entry which is preliminary data.</text>
</comment>
<proteinExistence type="predicted"/>
<dbReference type="Proteomes" id="UP000824031">
    <property type="component" value="Unassembled WGS sequence"/>
</dbReference>
<dbReference type="InterPro" id="IPR016195">
    <property type="entry name" value="Pol/histidinol_Pase-like"/>
</dbReference>
<dbReference type="SUPFAM" id="SSF89550">
    <property type="entry name" value="PHP domain-like"/>
    <property type="match status" value="1"/>
</dbReference>
<reference evidence="1" key="2">
    <citation type="submission" date="2021-04" db="EMBL/GenBank/DDBJ databases">
        <authorList>
            <person name="Gilroy R."/>
        </authorList>
    </citation>
    <scope>NUCLEOTIDE SEQUENCE</scope>
    <source>
        <strain evidence="1">3436</strain>
    </source>
</reference>
<organism evidence="1 2">
    <name type="scientific">Candidatus Gemmiger excrementavium</name>
    <dbReference type="NCBI Taxonomy" id="2838608"/>
    <lineage>
        <taxon>Bacteria</taxon>
        <taxon>Bacillati</taxon>
        <taxon>Bacillota</taxon>
        <taxon>Clostridia</taxon>
        <taxon>Eubacteriales</taxon>
        <taxon>Gemmiger</taxon>
    </lineage>
</organism>
<evidence type="ECO:0000313" key="1">
    <source>
        <dbReference type="EMBL" id="HIZ47967.1"/>
    </source>
</evidence>
<dbReference type="Gene3D" id="3.20.20.140">
    <property type="entry name" value="Metal-dependent hydrolases"/>
    <property type="match status" value="1"/>
</dbReference>
<reference evidence="1" key="1">
    <citation type="journal article" date="2021" name="PeerJ">
        <title>Extensive microbial diversity within the chicken gut microbiome revealed by metagenomics and culture.</title>
        <authorList>
            <person name="Gilroy R."/>
            <person name="Ravi A."/>
            <person name="Getino M."/>
            <person name="Pursley I."/>
            <person name="Horton D.L."/>
            <person name="Alikhan N.F."/>
            <person name="Baker D."/>
            <person name="Gharbi K."/>
            <person name="Hall N."/>
            <person name="Watson M."/>
            <person name="Adriaenssens E.M."/>
            <person name="Foster-Nyarko E."/>
            <person name="Jarju S."/>
            <person name="Secka A."/>
            <person name="Antonio M."/>
            <person name="Oren A."/>
            <person name="Chaudhuri R.R."/>
            <person name="La Ragione R."/>
            <person name="Hildebrand F."/>
            <person name="Pallen M.J."/>
        </authorList>
    </citation>
    <scope>NUCLEOTIDE SEQUENCE</scope>
    <source>
        <strain evidence="1">3436</strain>
    </source>
</reference>